<reference evidence="1" key="1">
    <citation type="journal article" date="2012" name="Science">
        <title>Fermentation, hydrogen, and sulfur metabolism in multiple uncultivated bacterial phyla.</title>
        <authorList>
            <person name="Wrighton K.C."/>
            <person name="Thomas B.C."/>
            <person name="Sharon I."/>
            <person name="Miller C.S."/>
            <person name="Castelle C.J."/>
            <person name="VerBerkmoes N.C."/>
            <person name="Wilkins M.J."/>
            <person name="Hettich R.L."/>
            <person name="Lipton M.S."/>
            <person name="Williams K.H."/>
            <person name="Long P.E."/>
            <person name="Banfield J.F."/>
        </authorList>
    </citation>
    <scope>NUCLEOTIDE SEQUENCE [LARGE SCALE GENOMIC DNA]</scope>
</reference>
<accession>K2GAU1</accession>
<comment type="caution">
    <text evidence="1">The sequence shown here is derived from an EMBL/GenBank/DDBJ whole genome shotgun (WGS) entry which is preliminary data.</text>
</comment>
<gene>
    <name evidence="1" type="ORF">ACD_3C00226G0008</name>
</gene>
<dbReference type="Gene3D" id="3.40.50.1820">
    <property type="entry name" value="alpha/beta hydrolase"/>
    <property type="match status" value="1"/>
</dbReference>
<dbReference type="EMBL" id="AMFJ01000500">
    <property type="protein sequence ID" value="EKE27289.1"/>
    <property type="molecule type" value="Genomic_DNA"/>
</dbReference>
<evidence type="ECO:0000313" key="1">
    <source>
        <dbReference type="EMBL" id="EKE27289.1"/>
    </source>
</evidence>
<sequence>MKNCIIIHWTGSNSESFWHPWLKYELEKIWYNVWLPDIPNAELPELSEWLPFILKNWHFNSETVLVWHSAWVPTILSVLENIDVMIKKSILIAGFIEPLNNEPNPILQNEYNWAKIKESCSEFIIINSDNDPWGCDDKKGKKIADNLDWTFIIKHDWHMWSISFNQPYKEFPELLKYIN</sequence>
<dbReference type="Pfam" id="PF06821">
    <property type="entry name" value="Ser_hydrolase"/>
    <property type="match status" value="1"/>
</dbReference>
<protein>
    <recommendedName>
        <fullName evidence="2">Esterase</fullName>
    </recommendedName>
</protein>
<name>K2GAU1_9BACT</name>
<dbReference type="PANTHER" id="PTHR15394:SF3">
    <property type="entry name" value="SERINE HYDROLASE RBBP9"/>
    <property type="match status" value="1"/>
</dbReference>
<dbReference type="SUPFAM" id="SSF53474">
    <property type="entry name" value="alpha/beta-Hydrolases"/>
    <property type="match status" value="1"/>
</dbReference>
<organism evidence="1">
    <name type="scientific">uncultured bacterium</name>
    <name type="common">gcode 4</name>
    <dbReference type="NCBI Taxonomy" id="1234023"/>
    <lineage>
        <taxon>Bacteria</taxon>
        <taxon>environmental samples</taxon>
    </lineage>
</organism>
<dbReference type="AlphaFoldDB" id="K2GAU1"/>
<proteinExistence type="predicted"/>
<dbReference type="PANTHER" id="PTHR15394">
    <property type="entry name" value="SERINE HYDROLASE RBBP9"/>
    <property type="match status" value="1"/>
</dbReference>
<dbReference type="InterPro" id="IPR010662">
    <property type="entry name" value="RBBP9/YdeN"/>
</dbReference>
<evidence type="ECO:0008006" key="2">
    <source>
        <dbReference type="Google" id="ProtNLM"/>
    </source>
</evidence>
<dbReference type="InterPro" id="IPR029058">
    <property type="entry name" value="AB_hydrolase_fold"/>
</dbReference>